<dbReference type="InterPro" id="IPR002403">
    <property type="entry name" value="Cyt_P450_E_grp-IV"/>
</dbReference>
<evidence type="ECO:0000256" key="2">
    <source>
        <dbReference type="ARBA" id="ARBA00004685"/>
    </source>
</evidence>
<dbReference type="InterPro" id="IPR017972">
    <property type="entry name" value="Cyt_P450_CS"/>
</dbReference>
<comment type="similarity">
    <text evidence="3 8">Belongs to the cytochrome P450 family.</text>
</comment>
<dbReference type="PANTHER" id="PTHR46206">
    <property type="entry name" value="CYTOCHROME P450"/>
    <property type="match status" value="1"/>
</dbReference>
<evidence type="ECO:0000256" key="3">
    <source>
        <dbReference type="ARBA" id="ARBA00010617"/>
    </source>
</evidence>
<evidence type="ECO:0000256" key="6">
    <source>
        <dbReference type="ARBA" id="ARBA00023004"/>
    </source>
</evidence>
<dbReference type="GO" id="GO:0016705">
    <property type="term" value="F:oxidoreductase activity, acting on paired donors, with incorporation or reduction of molecular oxygen"/>
    <property type="evidence" value="ECO:0007669"/>
    <property type="project" value="InterPro"/>
</dbReference>
<keyword evidence="5 8" id="KW-0560">Oxidoreductase</keyword>
<evidence type="ECO:0000256" key="7">
    <source>
        <dbReference type="PIRSR" id="PIRSR602403-1"/>
    </source>
</evidence>
<keyword evidence="6 7" id="KW-0408">Iron</keyword>
<dbReference type="GO" id="GO:0020037">
    <property type="term" value="F:heme binding"/>
    <property type="evidence" value="ECO:0007669"/>
    <property type="project" value="InterPro"/>
</dbReference>
<accession>A0A9P4JH60</accession>
<evidence type="ECO:0000256" key="8">
    <source>
        <dbReference type="RuleBase" id="RU000461"/>
    </source>
</evidence>
<protein>
    <submittedName>
        <fullName evidence="9">Cytochrome P450 monooxygenase-like protein</fullName>
    </submittedName>
</protein>
<evidence type="ECO:0000313" key="9">
    <source>
        <dbReference type="EMBL" id="KAF2199336.1"/>
    </source>
</evidence>
<dbReference type="Gene3D" id="1.10.630.10">
    <property type="entry name" value="Cytochrome P450"/>
    <property type="match status" value="1"/>
</dbReference>
<name>A0A9P4JH60_9PLEO</name>
<proteinExistence type="inferred from homology"/>
<dbReference type="PRINTS" id="PR00465">
    <property type="entry name" value="EP450IV"/>
</dbReference>
<keyword evidence="8 9" id="KW-0503">Monooxygenase</keyword>
<dbReference type="GO" id="GO:0004497">
    <property type="term" value="F:monooxygenase activity"/>
    <property type="evidence" value="ECO:0007669"/>
    <property type="project" value="UniProtKB-KW"/>
</dbReference>
<dbReference type="InterPro" id="IPR001128">
    <property type="entry name" value="Cyt_P450"/>
</dbReference>
<dbReference type="InterPro" id="IPR036396">
    <property type="entry name" value="Cyt_P450_sf"/>
</dbReference>
<dbReference type="OrthoDB" id="1844152at2759"/>
<dbReference type="PANTHER" id="PTHR46206:SF7">
    <property type="entry name" value="P450, PUTATIVE (EUROFUNG)-RELATED"/>
    <property type="match status" value="1"/>
</dbReference>
<reference evidence="9" key="1">
    <citation type="journal article" date="2020" name="Stud. Mycol.">
        <title>101 Dothideomycetes genomes: a test case for predicting lifestyles and emergence of pathogens.</title>
        <authorList>
            <person name="Haridas S."/>
            <person name="Albert R."/>
            <person name="Binder M."/>
            <person name="Bloem J."/>
            <person name="Labutti K."/>
            <person name="Salamov A."/>
            <person name="Andreopoulos B."/>
            <person name="Baker S."/>
            <person name="Barry K."/>
            <person name="Bills G."/>
            <person name="Bluhm B."/>
            <person name="Cannon C."/>
            <person name="Castanera R."/>
            <person name="Culley D."/>
            <person name="Daum C."/>
            <person name="Ezra D."/>
            <person name="Gonzalez J."/>
            <person name="Henrissat B."/>
            <person name="Kuo A."/>
            <person name="Liang C."/>
            <person name="Lipzen A."/>
            <person name="Lutzoni F."/>
            <person name="Magnuson J."/>
            <person name="Mondo S."/>
            <person name="Nolan M."/>
            <person name="Ohm R."/>
            <person name="Pangilinan J."/>
            <person name="Park H.-J."/>
            <person name="Ramirez L."/>
            <person name="Alfaro M."/>
            <person name="Sun H."/>
            <person name="Tritt A."/>
            <person name="Yoshinaga Y."/>
            <person name="Zwiers L.-H."/>
            <person name="Turgeon B."/>
            <person name="Goodwin S."/>
            <person name="Spatafora J."/>
            <person name="Crous P."/>
            <person name="Grigoriev I."/>
        </authorList>
    </citation>
    <scope>NUCLEOTIDE SEQUENCE</scope>
    <source>
        <strain evidence="9">ATCC 74209</strain>
    </source>
</reference>
<dbReference type="EMBL" id="ML994082">
    <property type="protein sequence ID" value="KAF2199336.1"/>
    <property type="molecule type" value="Genomic_DNA"/>
</dbReference>
<dbReference type="Proteomes" id="UP000799536">
    <property type="component" value="Unassembled WGS sequence"/>
</dbReference>
<evidence type="ECO:0000313" key="10">
    <source>
        <dbReference type="Proteomes" id="UP000799536"/>
    </source>
</evidence>
<dbReference type="PROSITE" id="PS00086">
    <property type="entry name" value="CYTOCHROME_P450"/>
    <property type="match status" value="1"/>
</dbReference>
<evidence type="ECO:0000256" key="1">
    <source>
        <dbReference type="ARBA" id="ARBA00001971"/>
    </source>
</evidence>
<gene>
    <name evidence="9" type="ORF">GQ43DRAFT_442577</name>
</gene>
<comment type="cofactor">
    <cofactor evidence="1 7">
        <name>heme</name>
        <dbReference type="ChEBI" id="CHEBI:30413"/>
    </cofactor>
</comment>
<evidence type="ECO:0000256" key="4">
    <source>
        <dbReference type="ARBA" id="ARBA00022723"/>
    </source>
</evidence>
<comment type="caution">
    <text evidence="9">The sequence shown here is derived from an EMBL/GenBank/DDBJ whole genome shotgun (WGS) entry which is preliminary data.</text>
</comment>
<dbReference type="SUPFAM" id="SSF48264">
    <property type="entry name" value="Cytochrome P450"/>
    <property type="match status" value="1"/>
</dbReference>
<sequence length="506" mass="57635">MELQLSSSLSHTLQTASVATVIFLACVLISQINYRAKLAKLPAFRYRTSNAEEKRQTFLRSATKLYNEGYEKFKDSVYRMLTSDGRYIIVVPAKFLPELRRMPDDVLSLGKSIEDTMETRYTKLITDDMSLAHAVKADLTPALVRINPIISREVEEAMRDEMPPCDDWTPVNIYFALVNIVAKVSGRVFVGPELCQDKEYLDAGINYTMDVIEAQRTVKEMKPFLRPFLANRLPAVRRLRDREQRAMNVLGPIVEARIKAESKPGYERPDDMLQWFLNRRTEYGIASTEKIARLQLNLIFAAIHTTTMTATNIFYSLASTPECMEPLREEIRAAVADNGGIMTTRALQQMEKLDSYMKETMRCFPPGTTSFGRKVMKGITLSNGQYIPAGSTIEVPSYSIYQDESIYPNSAKFDGFRFYKMRQESGGARNQFVSLSEQHLGFGYGKHACPGRFFAANEIKMIVARTVLEYDFRNEGGRKERYQNHMIGRSSVPDASKKLLFKKITV</sequence>
<keyword evidence="4 7" id="KW-0479">Metal-binding</keyword>
<comment type="pathway">
    <text evidence="2">Mycotoxin biosynthesis.</text>
</comment>
<dbReference type="Pfam" id="PF00067">
    <property type="entry name" value="p450"/>
    <property type="match status" value="1"/>
</dbReference>
<evidence type="ECO:0000256" key="5">
    <source>
        <dbReference type="ARBA" id="ARBA00023002"/>
    </source>
</evidence>
<organism evidence="9 10">
    <name type="scientific">Delitschia confertaspora ATCC 74209</name>
    <dbReference type="NCBI Taxonomy" id="1513339"/>
    <lineage>
        <taxon>Eukaryota</taxon>
        <taxon>Fungi</taxon>
        <taxon>Dikarya</taxon>
        <taxon>Ascomycota</taxon>
        <taxon>Pezizomycotina</taxon>
        <taxon>Dothideomycetes</taxon>
        <taxon>Pleosporomycetidae</taxon>
        <taxon>Pleosporales</taxon>
        <taxon>Delitschiaceae</taxon>
        <taxon>Delitschia</taxon>
    </lineage>
</organism>
<dbReference type="CDD" id="cd11041">
    <property type="entry name" value="CYP503A1-like"/>
    <property type="match status" value="1"/>
</dbReference>
<dbReference type="GO" id="GO:0005506">
    <property type="term" value="F:iron ion binding"/>
    <property type="evidence" value="ECO:0007669"/>
    <property type="project" value="InterPro"/>
</dbReference>
<dbReference type="AlphaFoldDB" id="A0A9P4JH60"/>
<feature type="binding site" description="axial binding residue" evidence="7">
    <location>
        <position position="449"/>
    </location>
    <ligand>
        <name>heme</name>
        <dbReference type="ChEBI" id="CHEBI:30413"/>
    </ligand>
    <ligandPart>
        <name>Fe</name>
        <dbReference type="ChEBI" id="CHEBI:18248"/>
    </ligandPart>
</feature>
<keyword evidence="10" id="KW-1185">Reference proteome</keyword>
<keyword evidence="7 8" id="KW-0349">Heme</keyword>